<name>A0AAF0YEV5_9TREE</name>
<dbReference type="AlphaFoldDB" id="A0AAF0YEV5"/>
<dbReference type="EMBL" id="CP086720">
    <property type="protein sequence ID" value="WOO85450.1"/>
    <property type="molecule type" value="Genomic_DNA"/>
</dbReference>
<evidence type="ECO:0000256" key="1">
    <source>
        <dbReference type="SAM" id="SignalP"/>
    </source>
</evidence>
<feature type="signal peptide" evidence="1">
    <location>
        <begin position="1"/>
        <end position="17"/>
    </location>
</feature>
<accession>A0AAF0YEV5</accession>
<evidence type="ECO:0000313" key="2">
    <source>
        <dbReference type="EMBL" id="WOO85450.1"/>
    </source>
</evidence>
<sequence>MFPALFTTLALVASAAAAPLVDPAQPGVVAREDDYFQVNYYSDGSCQNYIGDFAGQLTGPHNYDGNFGGTFAGSFIVVNVGKWAQTLDINGQTVFDISSCPSDHPPQANQVSTCFPLNMNVGSESIYFGICELFCAECFAPA</sequence>
<gene>
    <name evidence="2" type="ORF">LOC62_07G008949</name>
</gene>
<proteinExistence type="predicted"/>
<protein>
    <submittedName>
        <fullName evidence="2">Uncharacterized protein</fullName>
    </submittedName>
</protein>
<keyword evidence="3" id="KW-1185">Reference proteome</keyword>
<feature type="chain" id="PRO_5042187281" evidence="1">
    <location>
        <begin position="18"/>
        <end position="142"/>
    </location>
</feature>
<organism evidence="2 3">
    <name type="scientific">Vanrija pseudolonga</name>
    <dbReference type="NCBI Taxonomy" id="143232"/>
    <lineage>
        <taxon>Eukaryota</taxon>
        <taxon>Fungi</taxon>
        <taxon>Dikarya</taxon>
        <taxon>Basidiomycota</taxon>
        <taxon>Agaricomycotina</taxon>
        <taxon>Tremellomycetes</taxon>
        <taxon>Trichosporonales</taxon>
        <taxon>Trichosporonaceae</taxon>
        <taxon>Vanrija</taxon>
    </lineage>
</organism>
<dbReference type="Proteomes" id="UP000827549">
    <property type="component" value="Chromosome 7"/>
</dbReference>
<reference evidence="2" key="1">
    <citation type="submission" date="2023-10" db="EMBL/GenBank/DDBJ databases">
        <authorList>
            <person name="Noh H."/>
        </authorList>
    </citation>
    <scope>NUCLEOTIDE SEQUENCE</scope>
    <source>
        <strain evidence="2">DUCC4014</strain>
    </source>
</reference>
<keyword evidence="1" id="KW-0732">Signal</keyword>
<dbReference type="RefSeq" id="XP_062631476.1">
    <property type="nucleotide sequence ID" value="XM_062775492.1"/>
</dbReference>
<dbReference type="GeneID" id="87812113"/>
<evidence type="ECO:0000313" key="3">
    <source>
        <dbReference type="Proteomes" id="UP000827549"/>
    </source>
</evidence>